<dbReference type="InterPro" id="IPR010920">
    <property type="entry name" value="LSM_dom_sf"/>
</dbReference>
<keyword evidence="12" id="KW-1185">Reference proteome</keyword>
<evidence type="ECO:0000256" key="7">
    <source>
        <dbReference type="RuleBase" id="RU369025"/>
    </source>
</evidence>
<reference evidence="11 12" key="1">
    <citation type="submission" date="2023-04" db="EMBL/GenBank/DDBJ databases">
        <title>Marinobulbifer ophiurae gen. nov., sp. Nov., isolate from tissue of brittle star Ophioplocus japonicus.</title>
        <authorList>
            <person name="Kawano K."/>
            <person name="Sawayama S."/>
            <person name="Nakagawa S."/>
        </authorList>
    </citation>
    <scope>NUCLEOTIDE SEQUENCE [LARGE SCALE GENOMIC DNA]</scope>
    <source>
        <strain evidence="11 12">NKW57</strain>
    </source>
</reference>
<dbReference type="Pfam" id="PF21082">
    <property type="entry name" value="MS_channel_3rd"/>
    <property type="match status" value="1"/>
</dbReference>
<proteinExistence type="inferred from homology"/>
<evidence type="ECO:0000313" key="12">
    <source>
        <dbReference type="Proteomes" id="UP001224392"/>
    </source>
</evidence>
<dbReference type="InterPro" id="IPR006685">
    <property type="entry name" value="MscS_channel_2nd"/>
</dbReference>
<dbReference type="PANTHER" id="PTHR30221">
    <property type="entry name" value="SMALL-CONDUCTANCE MECHANOSENSITIVE CHANNEL"/>
    <property type="match status" value="1"/>
</dbReference>
<comment type="function">
    <text evidence="7">Mechanosensitive channel that participates in the regulation of osmotic pressure changes within the cell, opening in response to stretch forces in the membrane lipid bilayer, without the need for other proteins. Contributes to normal resistance to hypoosmotic shock. Forms an ion channel of 1.0 nanosiemens conductance with a slight preference for anions.</text>
</comment>
<feature type="domain" description="Mechanosensitive ion channel MscS C-terminal" evidence="10">
    <location>
        <begin position="369"/>
        <end position="447"/>
    </location>
</feature>
<dbReference type="Gene3D" id="1.10.287.1260">
    <property type="match status" value="1"/>
</dbReference>
<dbReference type="RefSeq" id="WP_285763118.1">
    <property type="nucleotide sequence ID" value="NZ_BSYJ01000002.1"/>
</dbReference>
<sequence>MRHPVRLFLSALALAFLSSLLIAQEVPEPGAEEPDPAVIAEAVRQVLAAGIDSFDPKPEEAQTTGNPQVKLEILRYMLDPLPVGSLGNELEAWRLLVQQEATRVSEAQRTLIEYQATMPKAGESKAPDPKEEALIAASAKAHEARAEMFDRLRVVLEEFRKKGGDPQVAEEYATYISAVRGINMDWSEPQTVVRKLRAWLSAEEGGKRLLRNILFMAGTVAFCWLIGWLVSRLVTGVLRRSEKHSVLLQRFLKSWIQGFAILIGVLWGLTSFGFSLTPMLALLGAAGFILAFALQDSLGNLASGLMIMVQRPFDVGDEVEAAGVSGTVEKVSLFGTYLSTEENKQVLIPNSKIWEDVVVNATGTPTRRLSIKLHVNASNHSLDEAEEALLAQMRKHPDVLEDPPPEVGLQEVSAGEMVLVCWPWVRTAKKDQVRRELVASIARKLSLERGATKSE</sequence>
<feature type="domain" description="Mechanosensitive ion channel MscS" evidence="9">
    <location>
        <begin position="296"/>
        <end position="362"/>
    </location>
</feature>
<dbReference type="SUPFAM" id="SSF50182">
    <property type="entry name" value="Sm-like ribonucleoproteins"/>
    <property type="match status" value="1"/>
</dbReference>
<evidence type="ECO:0000256" key="1">
    <source>
        <dbReference type="ARBA" id="ARBA00004651"/>
    </source>
</evidence>
<gene>
    <name evidence="11" type="ORF">MNKW57_08980</name>
</gene>
<feature type="chain" id="PRO_5045946132" description="Small-conductance mechanosensitive channel" evidence="8">
    <location>
        <begin position="24"/>
        <end position="455"/>
    </location>
</feature>
<keyword evidence="5 7" id="KW-1133">Transmembrane helix</keyword>
<dbReference type="Pfam" id="PF00924">
    <property type="entry name" value="MS_channel_2nd"/>
    <property type="match status" value="1"/>
</dbReference>
<comment type="similarity">
    <text evidence="2 7">Belongs to the MscS (TC 1.A.23) family.</text>
</comment>
<dbReference type="Proteomes" id="UP001224392">
    <property type="component" value="Unassembled WGS sequence"/>
</dbReference>
<evidence type="ECO:0000256" key="5">
    <source>
        <dbReference type="ARBA" id="ARBA00022989"/>
    </source>
</evidence>
<evidence type="ECO:0000259" key="10">
    <source>
        <dbReference type="Pfam" id="PF21082"/>
    </source>
</evidence>
<keyword evidence="6 7" id="KW-0472">Membrane</keyword>
<dbReference type="InterPro" id="IPR011066">
    <property type="entry name" value="MscS_channel_C_sf"/>
</dbReference>
<organism evidence="11 12">
    <name type="scientific">Biformimicrobium ophioploci</name>
    <dbReference type="NCBI Taxonomy" id="3036711"/>
    <lineage>
        <taxon>Bacteria</taxon>
        <taxon>Pseudomonadati</taxon>
        <taxon>Pseudomonadota</taxon>
        <taxon>Gammaproteobacteria</taxon>
        <taxon>Cellvibrionales</taxon>
        <taxon>Microbulbiferaceae</taxon>
        <taxon>Biformimicrobium</taxon>
    </lineage>
</organism>
<comment type="caution">
    <text evidence="7">Lacks conserved residue(s) required for the propagation of feature annotation.</text>
</comment>
<accession>A0ABQ6LX32</accession>
<protein>
    <recommendedName>
        <fullName evidence="7">Small-conductance mechanosensitive channel</fullName>
    </recommendedName>
</protein>
<comment type="subcellular location">
    <subcellularLocation>
        <location evidence="7">Cell inner membrane</location>
        <topology evidence="7">Multi-pass membrane protein</topology>
    </subcellularLocation>
    <subcellularLocation>
        <location evidence="1">Cell membrane</location>
        <topology evidence="1">Multi-pass membrane protein</topology>
    </subcellularLocation>
</comment>
<feature type="transmembrane region" description="Helical" evidence="7">
    <location>
        <begin position="280"/>
        <end position="302"/>
    </location>
</feature>
<dbReference type="InterPro" id="IPR045275">
    <property type="entry name" value="MscS_archaea/bacteria_type"/>
</dbReference>
<feature type="transmembrane region" description="Helical" evidence="7">
    <location>
        <begin position="213"/>
        <end position="234"/>
    </location>
</feature>
<keyword evidence="7" id="KW-0997">Cell inner membrane</keyword>
<dbReference type="InterPro" id="IPR011014">
    <property type="entry name" value="MscS_channel_TM-2"/>
</dbReference>
<evidence type="ECO:0000256" key="4">
    <source>
        <dbReference type="ARBA" id="ARBA00022692"/>
    </source>
</evidence>
<evidence type="ECO:0000259" key="9">
    <source>
        <dbReference type="Pfam" id="PF00924"/>
    </source>
</evidence>
<evidence type="ECO:0000256" key="6">
    <source>
        <dbReference type="ARBA" id="ARBA00023136"/>
    </source>
</evidence>
<evidence type="ECO:0000256" key="8">
    <source>
        <dbReference type="SAM" id="SignalP"/>
    </source>
</evidence>
<feature type="signal peptide" evidence="8">
    <location>
        <begin position="1"/>
        <end position="23"/>
    </location>
</feature>
<keyword evidence="8" id="KW-0732">Signal</keyword>
<keyword evidence="7" id="KW-0407">Ion channel</keyword>
<dbReference type="Gene3D" id="3.30.70.100">
    <property type="match status" value="1"/>
</dbReference>
<evidence type="ECO:0000256" key="3">
    <source>
        <dbReference type="ARBA" id="ARBA00022475"/>
    </source>
</evidence>
<comment type="subunit">
    <text evidence="7">Homoheptamer.</text>
</comment>
<keyword evidence="4 7" id="KW-0812">Transmembrane</keyword>
<dbReference type="InterPro" id="IPR049278">
    <property type="entry name" value="MS_channel_C"/>
</dbReference>
<dbReference type="SUPFAM" id="SSF82861">
    <property type="entry name" value="Mechanosensitive channel protein MscS (YggB), transmembrane region"/>
    <property type="match status" value="1"/>
</dbReference>
<evidence type="ECO:0000256" key="2">
    <source>
        <dbReference type="ARBA" id="ARBA00008017"/>
    </source>
</evidence>
<dbReference type="PANTHER" id="PTHR30221:SF1">
    <property type="entry name" value="SMALL-CONDUCTANCE MECHANOSENSITIVE CHANNEL"/>
    <property type="match status" value="1"/>
</dbReference>
<keyword evidence="7" id="KW-0813">Transport</keyword>
<dbReference type="SUPFAM" id="SSF82689">
    <property type="entry name" value="Mechanosensitive channel protein MscS (YggB), C-terminal domain"/>
    <property type="match status" value="1"/>
</dbReference>
<dbReference type="InterPro" id="IPR023408">
    <property type="entry name" value="MscS_beta-dom_sf"/>
</dbReference>
<name>A0ABQ6LX32_9GAMM</name>
<evidence type="ECO:0000313" key="11">
    <source>
        <dbReference type="EMBL" id="GMG86577.1"/>
    </source>
</evidence>
<feature type="transmembrane region" description="Helical" evidence="7">
    <location>
        <begin position="255"/>
        <end position="274"/>
    </location>
</feature>
<dbReference type="EMBL" id="BSYJ01000002">
    <property type="protein sequence ID" value="GMG86577.1"/>
    <property type="molecule type" value="Genomic_DNA"/>
</dbReference>
<keyword evidence="7" id="KW-0406">Ion transport</keyword>
<dbReference type="Gene3D" id="2.30.30.60">
    <property type="match status" value="1"/>
</dbReference>
<comment type="caution">
    <text evidence="11">The sequence shown here is derived from an EMBL/GenBank/DDBJ whole genome shotgun (WGS) entry which is preliminary data.</text>
</comment>
<keyword evidence="3" id="KW-1003">Cell membrane</keyword>